<feature type="transmembrane region" description="Helical" evidence="6">
    <location>
        <begin position="60"/>
        <end position="80"/>
    </location>
</feature>
<dbReference type="InterPro" id="IPR011701">
    <property type="entry name" value="MFS"/>
</dbReference>
<keyword evidence="3 6" id="KW-0812">Transmembrane</keyword>
<keyword evidence="5 6" id="KW-0472">Membrane</keyword>
<feature type="transmembrane region" description="Helical" evidence="6">
    <location>
        <begin position="121"/>
        <end position="141"/>
    </location>
</feature>
<evidence type="ECO:0000256" key="3">
    <source>
        <dbReference type="ARBA" id="ARBA00022692"/>
    </source>
</evidence>
<feature type="transmembrane region" description="Helical" evidence="6">
    <location>
        <begin position="153"/>
        <end position="176"/>
    </location>
</feature>
<dbReference type="EMBL" id="JASJEV010000004">
    <property type="protein sequence ID" value="MDJ1158306.1"/>
    <property type="molecule type" value="Genomic_DNA"/>
</dbReference>
<accession>A0ABT7AI85</accession>
<dbReference type="PANTHER" id="PTHR43124:SF3">
    <property type="entry name" value="CHLORAMPHENICOL EFFLUX PUMP RV0191"/>
    <property type="match status" value="1"/>
</dbReference>
<keyword evidence="9" id="KW-1185">Reference proteome</keyword>
<feature type="transmembrane region" description="Helical" evidence="6">
    <location>
        <begin position="267"/>
        <end position="286"/>
    </location>
</feature>
<dbReference type="InterPro" id="IPR020846">
    <property type="entry name" value="MFS_dom"/>
</dbReference>
<reference evidence="8 9" key="1">
    <citation type="submission" date="2023-05" db="EMBL/GenBank/DDBJ databases">
        <title>Chelatococcus sp. nov., a moderately thermophilic bacterium isolated from hot spring microbial mat.</title>
        <authorList>
            <person name="Hu C.-J."/>
            <person name="Li W.-J."/>
        </authorList>
    </citation>
    <scope>NUCLEOTIDE SEQUENCE [LARGE SCALE GENOMIC DNA]</scope>
    <source>
        <strain evidence="8 9">SYSU G07232</strain>
    </source>
</reference>
<feature type="transmembrane region" description="Helical" evidence="6">
    <location>
        <begin position="355"/>
        <end position="373"/>
    </location>
</feature>
<evidence type="ECO:0000313" key="9">
    <source>
        <dbReference type="Proteomes" id="UP001321492"/>
    </source>
</evidence>
<dbReference type="RefSeq" id="WP_283740295.1">
    <property type="nucleotide sequence ID" value="NZ_JASJEV010000004.1"/>
</dbReference>
<evidence type="ECO:0000259" key="7">
    <source>
        <dbReference type="PROSITE" id="PS50850"/>
    </source>
</evidence>
<comment type="subcellular location">
    <subcellularLocation>
        <location evidence="1">Cell membrane</location>
        <topology evidence="1">Multi-pass membrane protein</topology>
    </subcellularLocation>
</comment>
<evidence type="ECO:0000256" key="1">
    <source>
        <dbReference type="ARBA" id="ARBA00004651"/>
    </source>
</evidence>
<protein>
    <submittedName>
        <fullName evidence="8">MFS transporter</fullName>
    </submittedName>
</protein>
<evidence type="ECO:0000256" key="2">
    <source>
        <dbReference type="ARBA" id="ARBA00022475"/>
    </source>
</evidence>
<dbReference type="InterPro" id="IPR050189">
    <property type="entry name" value="MFS_Efflux_Transporters"/>
</dbReference>
<evidence type="ECO:0000313" key="8">
    <source>
        <dbReference type="EMBL" id="MDJ1158306.1"/>
    </source>
</evidence>
<dbReference type="Pfam" id="PF07690">
    <property type="entry name" value="MFS_1"/>
    <property type="match status" value="1"/>
</dbReference>
<keyword evidence="4 6" id="KW-1133">Transmembrane helix</keyword>
<dbReference type="PROSITE" id="PS50850">
    <property type="entry name" value="MFS"/>
    <property type="match status" value="1"/>
</dbReference>
<keyword evidence="2" id="KW-1003">Cell membrane</keyword>
<organism evidence="8 9">
    <name type="scientific">Chelatococcus albus</name>
    <dbReference type="NCBI Taxonomy" id="3047466"/>
    <lineage>
        <taxon>Bacteria</taxon>
        <taxon>Pseudomonadati</taxon>
        <taxon>Pseudomonadota</taxon>
        <taxon>Alphaproteobacteria</taxon>
        <taxon>Hyphomicrobiales</taxon>
        <taxon>Chelatococcaceae</taxon>
        <taxon>Chelatococcus</taxon>
    </lineage>
</organism>
<proteinExistence type="predicted"/>
<feature type="transmembrane region" description="Helical" evidence="6">
    <location>
        <begin position="21"/>
        <end position="40"/>
    </location>
</feature>
<dbReference type="PANTHER" id="PTHR43124">
    <property type="entry name" value="PURINE EFFLUX PUMP PBUE"/>
    <property type="match status" value="1"/>
</dbReference>
<feature type="transmembrane region" description="Helical" evidence="6">
    <location>
        <begin position="182"/>
        <end position="200"/>
    </location>
</feature>
<feature type="domain" description="Major facilitator superfamily (MFS) profile" evidence="7">
    <location>
        <begin position="21"/>
        <end position="419"/>
    </location>
</feature>
<feature type="transmembrane region" description="Helical" evidence="6">
    <location>
        <begin position="92"/>
        <end position="115"/>
    </location>
</feature>
<comment type="caution">
    <text evidence="8">The sequence shown here is derived from an EMBL/GenBank/DDBJ whole genome shotgun (WGS) entry which is preliminary data.</text>
</comment>
<evidence type="ECO:0000256" key="5">
    <source>
        <dbReference type="ARBA" id="ARBA00023136"/>
    </source>
</evidence>
<feature type="transmembrane region" description="Helical" evidence="6">
    <location>
        <begin position="393"/>
        <end position="415"/>
    </location>
</feature>
<dbReference type="InterPro" id="IPR036259">
    <property type="entry name" value="MFS_trans_sf"/>
</dbReference>
<gene>
    <name evidence="8" type="ORF">QNA08_08685</name>
</gene>
<evidence type="ECO:0000256" key="6">
    <source>
        <dbReference type="SAM" id="Phobius"/>
    </source>
</evidence>
<feature type="transmembrane region" description="Helical" evidence="6">
    <location>
        <begin position="229"/>
        <end position="255"/>
    </location>
</feature>
<sequence length="431" mass="44306">MSGATVDRKEATRADGEPRGVAALALVAILTAIYSVSQFLRNSIGVIAPDLARELGLGGTDLGLLSSAFFFAFAAAQIPVGIAIDRYGPKRVMLVCAAITVTGALLFAAATSAGVLVVSRMLLGLGCSSFFMGPLAIYARVFPPERFGIITGVQLGAGSIGTLLATAPLAASAALVGWRASFAAVALFAAAAGLLVAAGVRAGTRPVAGGESWSEALAGVREAIAMPSFWPVFLVHATGYAVFGTVVGLWAGPWLTDRFGFGLEGRGTALLAASLAQVAALFLWGASDRWLGGYKRPVLLGGTATCLCLAVAVLMPLGATGARLWLVGLGASVAFTPMVMAHGKSLFPPHLTGRGITLTNIGTMGGVFVMQTLTGMLMDRFGRTAAGGYPAEAYRLVFVLLAIALGAALVSYAFARDPHPCRQRGMGLRKR</sequence>
<name>A0ABT7AI85_9HYPH</name>
<evidence type="ECO:0000256" key="4">
    <source>
        <dbReference type="ARBA" id="ARBA00022989"/>
    </source>
</evidence>
<dbReference type="Gene3D" id="1.20.1250.20">
    <property type="entry name" value="MFS general substrate transporter like domains"/>
    <property type="match status" value="2"/>
</dbReference>
<feature type="transmembrane region" description="Helical" evidence="6">
    <location>
        <begin position="298"/>
        <end position="318"/>
    </location>
</feature>
<dbReference type="Proteomes" id="UP001321492">
    <property type="component" value="Unassembled WGS sequence"/>
</dbReference>
<feature type="transmembrane region" description="Helical" evidence="6">
    <location>
        <begin position="324"/>
        <end position="343"/>
    </location>
</feature>
<dbReference type="SUPFAM" id="SSF103473">
    <property type="entry name" value="MFS general substrate transporter"/>
    <property type="match status" value="1"/>
</dbReference>